<evidence type="ECO:0000313" key="4">
    <source>
        <dbReference type="Proteomes" id="UP000242474"/>
    </source>
</evidence>
<reference evidence="3 4" key="1">
    <citation type="journal article" date="2015" name="Genome Biol. Evol.">
        <title>Phylogenomic analyses indicate that early fungi evolved digesting cell walls of algal ancestors of land plants.</title>
        <authorList>
            <person name="Chang Y."/>
            <person name="Wang S."/>
            <person name="Sekimoto S."/>
            <person name="Aerts A.L."/>
            <person name="Choi C."/>
            <person name="Clum A."/>
            <person name="LaButti K.M."/>
            <person name="Lindquist E.A."/>
            <person name="Yee Ngan C."/>
            <person name="Ohm R.A."/>
            <person name="Salamov A.A."/>
            <person name="Grigoriev I.V."/>
            <person name="Spatafora J.W."/>
            <person name="Berbee M.L."/>
        </authorList>
    </citation>
    <scope>NUCLEOTIDE SEQUENCE [LARGE SCALE GENOMIC DNA]</scope>
    <source>
        <strain evidence="3 4">NRRL 1564</strain>
    </source>
</reference>
<sequence length="425" mass="48198">MSVYSTSPVNEIKRKGIAFQNSIQTFGDVDTSILSKVVGFANLFDTSGVVCTNNNKLIKSQPFYEEIQKDPFKFYANIKWVASGENKEYISNTCILKNCWLSSNFTRTFPPNKSFLLLRNTTYHNENKSHPSHQQTNNAATPDTTAKNICDKQPDDKVLQLTAANKAKDMRIKELETQLNDKCQAYKNIKDELTMAHKINTKTQQQLKKLKVVNEQMKWRRNDCVNRLIQAKEREETIVGLNQKLQSYLIPAQKEIENLRTALNEAEVSALNYKMQTTEAQKNAKQALEQLADMKLKFEVQRGLQNKPSQKKLGSAFTKVTSNIENGLHSITNNNFSAPVEQFSRQQLTGEFVCEASTSSNSTGAATNCINHGFGQTVNTATKHMTPLHPNTGAFANYYKNIHVPTPLSFHELQQQEVDKWNLDF</sequence>
<evidence type="ECO:0000256" key="1">
    <source>
        <dbReference type="SAM" id="Coils"/>
    </source>
</evidence>
<name>A0A2G5BAR9_COERN</name>
<gene>
    <name evidence="3" type="ORF">COEREDRAFT_81550</name>
</gene>
<dbReference type="AlphaFoldDB" id="A0A2G5BAR9"/>
<keyword evidence="1" id="KW-0175">Coiled coil</keyword>
<accession>A0A2G5BAR9</accession>
<dbReference type="Proteomes" id="UP000242474">
    <property type="component" value="Unassembled WGS sequence"/>
</dbReference>
<evidence type="ECO:0000256" key="2">
    <source>
        <dbReference type="SAM" id="MobiDB-lite"/>
    </source>
</evidence>
<evidence type="ECO:0000313" key="3">
    <source>
        <dbReference type="EMBL" id="PIA16109.1"/>
    </source>
</evidence>
<dbReference type="OrthoDB" id="10381821at2759"/>
<feature type="compositionally biased region" description="Polar residues" evidence="2">
    <location>
        <begin position="132"/>
        <end position="147"/>
    </location>
</feature>
<proteinExistence type="predicted"/>
<organism evidence="3 4">
    <name type="scientific">Coemansia reversa (strain ATCC 12441 / NRRL 1564)</name>
    <dbReference type="NCBI Taxonomy" id="763665"/>
    <lineage>
        <taxon>Eukaryota</taxon>
        <taxon>Fungi</taxon>
        <taxon>Fungi incertae sedis</taxon>
        <taxon>Zoopagomycota</taxon>
        <taxon>Kickxellomycotina</taxon>
        <taxon>Kickxellomycetes</taxon>
        <taxon>Kickxellales</taxon>
        <taxon>Kickxellaceae</taxon>
        <taxon>Coemansia</taxon>
    </lineage>
</organism>
<keyword evidence="4" id="KW-1185">Reference proteome</keyword>
<protein>
    <submittedName>
        <fullName evidence="3">Uncharacterized protein</fullName>
    </submittedName>
</protein>
<feature type="coiled-coil region" evidence="1">
    <location>
        <begin position="256"/>
        <end position="297"/>
    </location>
</feature>
<feature type="region of interest" description="Disordered" evidence="2">
    <location>
        <begin position="125"/>
        <end position="149"/>
    </location>
</feature>
<dbReference type="EMBL" id="KZ303502">
    <property type="protein sequence ID" value="PIA16109.1"/>
    <property type="molecule type" value="Genomic_DNA"/>
</dbReference>